<reference evidence="5 6" key="1">
    <citation type="journal article" date="2019" name="Int. J. Syst. Evol. Microbiol.">
        <title>The Global Catalogue of Microorganisms (GCM) 10K type strain sequencing project: providing services to taxonomists for standard genome sequencing and annotation.</title>
        <authorList>
            <consortium name="The Broad Institute Genomics Platform"/>
            <consortium name="The Broad Institute Genome Sequencing Center for Infectious Disease"/>
            <person name="Wu L."/>
            <person name="Ma J."/>
        </authorList>
    </citation>
    <scope>NUCLEOTIDE SEQUENCE [LARGE SCALE GENOMIC DNA]</scope>
    <source>
        <strain evidence="5 6">CGMCC 1.12125</strain>
    </source>
</reference>
<dbReference type="Pfam" id="PF04659">
    <property type="entry name" value="Arch_fla_DE"/>
    <property type="match status" value="1"/>
</dbReference>
<feature type="region of interest" description="Disordered" evidence="3">
    <location>
        <begin position="1"/>
        <end position="54"/>
    </location>
</feature>
<comment type="caution">
    <text evidence="5">The sequence shown here is derived from an EMBL/GenBank/DDBJ whole genome shotgun (WGS) entry which is preliminary data.</text>
</comment>
<organism evidence="5 6">
    <name type="scientific">Halorientalis brevis</name>
    <dbReference type="NCBI Taxonomy" id="1126241"/>
    <lineage>
        <taxon>Archaea</taxon>
        <taxon>Methanobacteriati</taxon>
        <taxon>Methanobacteriota</taxon>
        <taxon>Stenosarchaea group</taxon>
        <taxon>Halobacteria</taxon>
        <taxon>Halobacteriales</taxon>
        <taxon>Haloarculaceae</taxon>
        <taxon>Halorientalis</taxon>
    </lineage>
</organism>
<evidence type="ECO:0000256" key="1">
    <source>
        <dbReference type="ARBA" id="ARBA00004618"/>
    </source>
</evidence>
<evidence type="ECO:0000256" key="2">
    <source>
        <dbReference type="ARBA" id="ARBA00022440"/>
    </source>
</evidence>
<dbReference type="Proteomes" id="UP001597119">
    <property type="component" value="Unassembled WGS sequence"/>
</dbReference>
<dbReference type="RefSeq" id="WP_247377860.1">
    <property type="nucleotide sequence ID" value="NZ_JALLGV010000004.1"/>
</dbReference>
<dbReference type="InterPro" id="IPR006752">
    <property type="entry name" value="Arch_fla_DE"/>
</dbReference>
<proteinExistence type="predicted"/>
<comment type="subcellular location">
    <subcellularLocation>
        <location evidence="1">Archaeal flagellum</location>
    </subcellularLocation>
</comment>
<dbReference type="PANTHER" id="PTHR40698:SF1">
    <property type="entry name" value="FLAGELLA-RELATED PROTEIN D-RELATED"/>
    <property type="match status" value="1"/>
</dbReference>
<feature type="compositionally biased region" description="Basic and acidic residues" evidence="3">
    <location>
        <begin position="1"/>
        <end position="15"/>
    </location>
</feature>
<keyword evidence="5" id="KW-0969">Cilium</keyword>
<dbReference type="EMBL" id="JBHUDJ010000001">
    <property type="protein sequence ID" value="MFD1585485.1"/>
    <property type="molecule type" value="Genomic_DNA"/>
</dbReference>
<gene>
    <name evidence="5" type="ORF">ACFR9U_00700</name>
</gene>
<keyword evidence="2" id="KW-0974">Archaeal flagellum</keyword>
<protein>
    <submittedName>
        <fullName evidence="5">FlaD/FlaE family flagellar protein</fullName>
    </submittedName>
</protein>
<accession>A0ABD6C645</accession>
<feature type="compositionally biased region" description="Acidic residues" evidence="3">
    <location>
        <begin position="30"/>
        <end position="40"/>
    </location>
</feature>
<dbReference type="InterPro" id="IPR052494">
    <property type="entry name" value="Flagella_assembly_related"/>
</dbReference>
<keyword evidence="5" id="KW-0282">Flagellum</keyword>
<evidence type="ECO:0000256" key="3">
    <source>
        <dbReference type="SAM" id="MobiDB-lite"/>
    </source>
</evidence>
<sequence>MTINPRDYDLDELRKMARGQSEGPRSPPASDEDDGAEPPELDGWGTPEPELGAPEGLLQEQFDSDIHRELLPLEAGEDELAKPYLDALPENYAAEIVVFEWLDFLLEDFGYQGANEALQYYESVGWITEDIQTTLNDYLVGINEPDANTVQDGDIDSHKLSLVYVARLVSML</sequence>
<evidence type="ECO:0000259" key="4">
    <source>
        <dbReference type="Pfam" id="PF04659"/>
    </source>
</evidence>
<feature type="domain" description="Archaeal flagella protein FlaD/E" evidence="4">
    <location>
        <begin position="82"/>
        <end position="168"/>
    </location>
</feature>
<keyword evidence="5" id="KW-0966">Cell projection</keyword>
<keyword evidence="6" id="KW-1185">Reference proteome</keyword>
<evidence type="ECO:0000313" key="5">
    <source>
        <dbReference type="EMBL" id="MFD1585485.1"/>
    </source>
</evidence>
<name>A0ABD6C645_9EURY</name>
<evidence type="ECO:0000313" key="6">
    <source>
        <dbReference type="Proteomes" id="UP001597119"/>
    </source>
</evidence>
<dbReference type="PANTHER" id="PTHR40698">
    <property type="entry name" value="FLAGELLA-RELATED PROTEIN E-RELATED-RELATED"/>
    <property type="match status" value="1"/>
</dbReference>
<dbReference type="GO" id="GO:0097589">
    <property type="term" value="C:archaeal-type flagellum"/>
    <property type="evidence" value="ECO:0007669"/>
    <property type="project" value="UniProtKB-SubCell"/>
</dbReference>
<dbReference type="AlphaFoldDB" id="A0ABD6C645"/>